<dbReference type="GO" id="GO:0005506">
    <property type="term" value="F:iron ion binding"/>
    <property type="evidence" value="ECO:0007669"/>
    <property type="project" value="InterPro"/>
</dbReference>
<sequence>MPNYLAFVAPTPVCSSRRSARKAIVRAKLTQSSMPDVSVEHPTKTRDSAFAQFCISTFRSIMHPKIGWKSPRSGYDGLVEECRMLLARKGPEEQQKVVRHTLDTLFQAPHGPRLFRQLFSDSPRLNAFITPMFFKWLVGECYTNRPEEGGFGVYIEKCRFLEESGCKGLCVNMCQQPTQRYFSDVLGLPVRMTPNYEDMSCQMTYGVPPLPIEEDPAVSGDCLTNCKMSSSIRLRGDPTCYVTKSPK</sequence>
<dbReference type="PANTHER" id="PTHR33591:SF2">
    <property type="entry name" value="BETA-CAROTENE ISOMERASE D27"/>
    <property type="match status" value="1"/>
</dbReference>
<dbReference type="Pfam" id="PF13225">
    <property type="entry name" value="D27-like_C"/>
    <property type="match status" value="1"/>
</dbReference>
<keyword evidence="2" id="KW-0413">Isomerase</keyword>
<dbReference type="GO" id="GO:0016853">
    <property type="term" value="F:isomerase activity"/>
    <property type="evidence" value="ECO:0007669"/>
    <property type="project" value="UniProtKB-KW"/>
</dbReference>
<comment type="caution">
    <text evidence="2">The sequence shown here is derived from an EMBL/GenBank/DDBJ whole genome shotgun (WGS) entry which is preliminary data.</text>
</comment>
<dbReference type="InterPro" id="IPR025114">
    <property type="entry name" value="D27-like_C"/>
</dbReference>
<dbReference type="InterPro" id="IPR038938">
    <property type="entry name" value="D27-like"/>
</dbReference>
<dbReference type="OrthoDB" id="416096at2759"/>
<keyword evidence="3" id="KW-1185">Reference proteome</keyword>
<name>A0A2V3IS60_9FLOR</name>
<dbReference type="PANTHER" id="PTHR33591">
    <property type="entry name" value="BETA-CAROTENE ISOMERASE D27"/>
    <property type="match status" value="1"/>
</dbReference>
<proteinExistence type="predicted"/>
<dbReference type="EMBL" id="NBIV01000077">
    <property type="protein sequence ID" value="PXF44934.1"/>
    <property type="molecule type" value="Genomic_DNA"/>
</dbReference>
<accession>A0A2V3IS60</accession>
<reference evidence="2 3" key="1">
    <citation type="journal article" date="2018" name="Mol. Biol. Evol.">
        <title>Analysis of the draft genome of the red seaweed Gracilariopsis chorda provides insights into genome size evolution in Rhodophyta.</title>
        <authorList>
            <person name="Lee J."/>
            <person name="Yang E.C."/>
            <person name="Graf L."/>
            <person name="Yang J.H."/>
            <person name="Qiu H."/>
            <person name="Zel Zion U."/>
            <person name="Chan C.X."/>
            <person name="Stephens T.G."/>
            <person name="Weber A.P.M."/>
            <person name="Boo G.H."/>
            <person name="Boo S.M."/>
            <person name="Kim K.M."/>
            <person name="Shin Y."/>
            <person name="Jung M."/>
            <person name="Lee S.J."/>
            <person name="Yim H.S."/>
            <person name="Lee J.H."/>
            <person name="Bhattacharya D."/>
            <person name="Yoon H.S."/>
        </authorList>
    </citation>
    <scope>NUCLEOTIDE SEQUENCE [LARGE SCALE GENOMIC DNA]</scope>
    <source>
        <strain evidence="2 3">SKKU-2015</strain>
        <tissue evidence="2">Whole body</tissue>
    </source>
</reference>
<evidence type="ECO:0000259" key="1">
    <source>
        <dbReference type="Pfam" id="PF13225"/>
    </source>
</evidence>
<feature type="domain" description="Beta-carotene isomerase D27-like C-terminal" evidence="1">
    <location>
        <begin position="136"/>
        <end position="214"/>
    </location>
</feature>
<dbReference type="STRING" id="448386.A0A2V3IS60"/>
<evidence type="ECO:0000313" key="2">
    <source>
        <dbReference type="EMBL" id="PXF44934.1"/>
    </source>
</evidence>
<protein>
    <submittedName>
        <fullName evidence="2">Beta-carotene isomerase D27, chloroplastic</fullName>
    </submittedName>
</protein>
<evidence type="ECO:0000313" key="3">
    <source>
        <dbReference type="Proteomes" id="UP000247409"/>
    </source>
</evidence>
<gene>
    <name evidence="2" type="ORF">BWQ96_05298</name>
</gene>
<dbReference type="AlphaFoldDB" id="A0A2V3IS60"/>
<dbReference type="Proteomes" id="UP000247409">
    <property type="component" value="Unassembled WGS sequence"/>
</dbReference>
<organism evidence="2 3">
    <name type="scientific">Gracilariopsis chorda</name>
    <dbReference type="NCBI Taxonomy" id="448386"/>
    <lineage>
        <taxon>Eukaryota</taxon>
        <taxon>Rhodophyta</taxon>
        <taxon>Florideophyceae</taxon>
        <taxon>Rhodymeniophycidae</taxon>
        <taxon>Gracilariales</taxon>
        <taxon>Gracilariaceae</taxon>
        <taxon>Gracilariopsis</taxon>
    </lineage>
</organism>